<protein>
    <submittedName>
        <fullName evidence="1">Uncharacterized protein</fullName>
    </submittedName>
</protein>
<dbReference type="AlphaFoldDB" id="A0AAN9LMD5"/>
<dbReference type="EMBL" id="JAYMYQ010000004">
    <property type="protein sequence ID" value="KAK7338770.1"/>
    <property type="molecule type" value="Genomic_DNA"/>
</dbReference>
<accession>A0AAN9LMD5</accession>
<evidence type="ECO:0000313" key="2">
    <source>
        <dbReference type="Proteomes" id="UP001367508"/>
    </source>
</evidence>
<reference evidence="1 2" key="1">
    <citation type="submission" date="2024-01" db="EMBL/GenBank/DDBJ databases">
        <title>The genomes of 5 underutilized Papilionoideae crops provide insights into root nodulation and disease resistanc.</title>
        <authorList>
            <person name="Jiang F."/>
        </authorList>
    </citation>
    <scope>NUCLEOTIDE SEQUENCE [LARGE SCALE GENOMIC DNA]</scope>
    <source>
        <strain evidence="1">LVBAO_FW01</strain>
        <tissue evidence="1">Leaves</tissue>
    </source>
</reference>
<proteinExistence type="predicted"/>
<evidence type="ECO:0000313" key="1">
    <source>
        <dbReference type="EMBL" id="KAK7338770.1"/>
    </source>
</evidence>
<organism evidence="1 2">
    <name type="scientific">Canavalia gladiata</name>
    <name type="common">Sword bean</name>
    <name type="synonym">Dolichos gladiatus</name>
    <dbReference type="NCBI Taxonomy" id="3824"/>
    <lineage>
        <taxon>Eukaryota</taxon>
        <taxon>Viridiplantae</taxon>
        <taxon>Streptophyta</taxon>
        <taxon>Embryophyta</taxon>
        <taxon>Tracheophyta</taxon>
        <taxon>Spermatophyta</taxon>
        <taxon>Magnoliopsida</taxon>
        <taxon>eudicotyledons</taxon>
        <taxon>Gunneridae</taxon>
        <taxon>Pentapetalae</taxon>
        <taxon>rosids</taxon>
        <taxon>fabids</taxon>
        <taxon>Fabales</taxon>
        <taxon>Fabaceae</taxon>
        <taxon>Papilionoideae</taxon>
        <taxon>50 kb inversion clade</taxon>
        <taxon>NPAAA clade</taxon>
        <taxon>indigoferoid/millettioid clade</taxon>
        <taxon>Phaseoleae</taxon>
        <taxon>Canavalia</taxon>
    </lineage>
</organism>
<sequence length="90" mass="10222">MKTNHVRNYSNVKESGVTFSFRRRSLLNREGNQNVPCMRFEQEPWSLDQNVYGLHEAAWHVDATPLGLLRSGEYASTGVLMGILIIELGN</sequence>
<gene>
    <name evidence="1" type="ORF">VNO77_19401</name>
</gene>
<keyword evidence="2" id="KW-1185">Reference proteome</keyword>
<name>A0AAN9LMD5_CANGL</name>
<dbReference type="Proteomes" id="UP001367508">
    <property type="component" value="Unassembled WGS sequence"/>
</dbReference>
<comment type="caution">
    <text evidence="1">The sequence shown here is derived from an EMBL/GenBank/DDBJ whole genome shotgun (WGS) entry which is preliminary data.</text>
</comment>